<gene>
    <name evidence="4" type="ORF">NQU54_44915</name>
</gene>
<dbReference type="AlphaFoldDB" id="A0A9X2M6D8"/>
<dbReference type="SUPFAM" id="SSF118196">
    <property type="entry name" value="YaeB-like"/>
    <property type="match status" value="1"/>
</dbReference>
<accession>A0A9X2M6D8</accession>
<dbReference type="Gene3D" id="2.40.30.70">
    <property type="entry name" value="YaeB-like"/>
    <property type="match status" value="1"/>
</dbReference>
<comment type="similarity">
    <text evidence="2">Belongs to the tRNA methyltransferase O family.</text>
</comment>
<dbReference type="InterPro" id="IPR036413">
    <property type="entry name" value="YaeB-like_sf"/>
</dbReference>
<evidence type="ECO:0000313" key="5">
    <source>
        <dbReference type="Proteomes" id="UP001142400"/>
    </source>
</evidence>
<dbReference type="GO" id="GO:0032259">
    <property type="term" value="P:methylation"/>
    <property type="evidence" value="ECO:0007669"/>
    <property type="project" value="UniProtKB-KW"/>
</dbReference>
<dbReference type="InterPro" id="IPR040372">
    <property type="entry name" value="YaeB-like"/>
</dbReference>
<dbReference type="RefSeq" id="WP_257636064.1">
    <property type="nucleotide sequence ID" value="NZ_JANIIC010000099.1"/>
</dbReference>
<evidence type="ECO:0000313" key="4">
    <source>
        <dbReference type="EMBL" id="MCQ8835974.1"/>
    </source>
</evidence>
<evidence type="ECO:0000256" key="1">
    <source>
        <dbReference type="ARBA" id="ARBA00022691"/>
    </source>
</evidence>
<name>A0A9X2M6D8_STRMQ</name>
<dbReference type="GO" id="GO:0008168">
    <property type="term" value="F:methyltransferase activity"/>
    <property type="evidence" value="ECO:0007669"/>
    <property type="project" value="UniProtKB-KW"/>
</dbReference>
<dbReference type="PANTHER" id="PTHR12818:SF0">
    <property type="entry name" value="TRNA (ADENINE(37)-N6)-METHYLTRANSFERASE"/>
    <property type="match status" value="1"/>
</dbReference>
<feature type="domain" description="TsaA-like" evidence="3">
    <location>
        <begin position="5"/>
        <end position="139"/>
    </location>
</feature>
<keyword evidence="1" id="KW-0949">S-adenosyl-L-methionine</keyword>
<evidence type="ECO:0000259" key="3">
    <source>
        <dbReference type="PROSITE" id="PS51668"/>
    </source>
</evidence>
<dbReference type="InterPro" id="IPR023370">
    <property type="entry name" value="TrmO-like_N"/>
</dbReference>
<dbReference type="Proteomes" id="UP001142400">
    <property type="component" value="Unassembled WGS sequence"/>
</dbReference>
<dbReference type="PANTHER" id="PTHR12818">
    <property type="entry name" value="TRNA (ADENINE(37)-N6)-METHYLTRANSFERASE"/>
    <property type="match status" value="1"/>
</dbReference>
<keyword evidence="4" id="KW-0808">Transferase</keyword>
<comment type="caution">
    <text evidence="4">The sequence shown here is derived from an EMBL/GenBank/DDBJ whole genome shotgun (WGS) entry which is preliminary data.</text>
</comment>
<keyword evidence="4" id="KW-0489">Methyltransferase</keyword>
<organism evidence="4 5">
    <name type="scientific">Streptomyces malaysiensis subsp. samsunensis</name>
    <dbReference type="NCBI Taxonomy" id="459658"/>
    <lineage>
        <taxon>Bacteria</taxon>
        <taxon>Bacillati</taxon>
        <taxon>Actinomycetota</taxon>
        <taxon>Actinomycetes</taxon>
        <taxon>Kitasatosporales</taxon>
        <taxon>Streptomycetaceae</taxon>
        <taxon>Streptomyces</taxon>
        <taxon>Streptomyces violaceusniger group</taxon>
    </lineage>
</organism>
<dbReference type="Pfam" id="PF01980">
    <property type="entry name" value="TrmO_N"/>
    <property type="match status" value="1"/>
</dbReference>
<evidence type="ECO:0000256" key="2">
    <source>
        <dbReference type="ARBA" id="ARBA00033753"/>
    </source>
</evidence>
<keyword evidence="5" id="KW-1185">Reference proteome</keyword>
<proteinExistence type="inferred from homology"/>
<sequence length="159" mass="17886">MTLKIEPVGKVVGGHQEIGEIYWGGIDSIIRLDPGYPVEVIQGLDEFSHLVVTWHFSQASPSDVVLGTREPRDDLRWSSAGTGTFTHRDHRRPNQLAVSFPRLLKVDGLDLHVTDLDAIDGTPVYDLGPYFTITGPQGDVREPHWPAEMLRDYWALWTV</sequence>
<dbReference type="PROSITE" id="PS51668">
    <property type="entry name" value="TSAA_2"/>
    <property type="match status" value="1"/>
</dbReference>
<dbReference type="EMBL" id="JANIIC010000099">
    <property type="protein sequence ID" value="MCQ8835974.1"/>
    <property type="molecule type" value="Genomic_DNA"/>
</dbReference>
<dbReference type="EC" id="2.1.1.-" evidence="4"/>
<dbReference type="InterPro" id="IPR036414">
    <property type="entry name" value="YaeB_N_sf"/>
</dbReference>
<reference evidence="4" key="1">
    <citation type="submission" date="2022-06" db="EMBL/GenBank/DDBJ databases">
        <title>WGS of actinobacteria.</title>
        <authorList>
            <person name="Thawai C."/>
        </authorList>
    </citation>
    <scope>NUCLEOTIDE SEQUENCE</scope>
    <source>
        <strain evidence="4">DSM 42010</strain>
    </source>
</reference>
<protein>
    <submittedName>
        <fullName evidence="4">TrmO family methyltransferase</fullName>
        <ecNumber evidence="4">2.1.1.-</ecNumber>
    </submittedName>
</protein>